<dbReference type="Pfam" id="PF13551">
    <property type="entry name" value="HTH_29"/>
    <property type="match status" value="1"/>
</dbReference>
<reference evidence="2" key="1">
    <citation type="submission" date="2020-02" db="EMBL/GenBank/DDBJ databases">
        <authorList>
            <person name="Meier V. D."/>
        </authorList>
    </citation>
    <scope>NUCLEOTIDE SEQUENCE</scope>
    <source>
        <strain evidence="2">AVDCRST_MAG14</strain>
    </source>
</reference>
<dbReference type="InterPro" id="IPR025959">
    <property type="entry name" value="Winged_HTH_dom"/>
</dbReference>
<gene>
    <name evidence="2" type="ORF">AVDCRST_MAG14-498</name>
</gene>
<protein>
    <recommendedName>
        <fullName evidence="1">Winged helix-turn helix domain-containing protein</fullName>
    </recommendedName>
</protein>
<dbReference type="EMBL" id="CADCVG010000023">
    <property type="protein sequence ID" value="CAA9446957.1"/>
    <property type="molecule type" value="Genomic_DNA"/>
</dbReference>
<sequence>MPKIDYPQVIEEGQEELEKLEKRHRYSHLFHRVRMLRLLKSGECRNLEQAAEALGYSWRQCQRWFASYREGALKELLVSRVHERGPKELVTDEAFEALEEAMKEGQIATIAQAHRFLLNRGIDYAHPESVGQLLRRRKVKLKTGRLRHEKADTEEQEAFKKTSLAK</sequence>
<dbReference type="AlphaFoldDB" id="A0A6J4QJQ8"/>
<feature type="domain" description="Winged helix-turn helix" evidence="1">
    <location>
        <begin position="121"/>
        <end position="163"/>
    </location>
</feature>
<dbReference type="Pfam" id="PF13592">
    <property type="entry name" value="HTH_33"/>
    <property type="match status" value="1"/>
</dbReference>
<organism evidence="2">
    <name type="scientific">uncultured Rubrobacteraceae bacterium</name>
    <dbReference type="NCBI Taxonomy" id="349277"/>
    <lineage>
        <taxon>Bacteria</taxon>
        <taxon>Bacillati</taxon>
        <taxon>Actinomycetota</taxon>
        <taxon>Rubrobacteria</taxon>
        <taxon>Rubrobacterales</taxon>
        <taxon>Rubrobacteraceae</taxon>
        <taxon>environmental samples</taxon>
    </lineage>
</organism>
<evidence type="ECO:0000313" key="2">
    <source>
        <dbReference type="EMBL" id="CAA9446957.1"/>
    </source>
</evidence>
<evidence type="ECO:0000259" key="1">
    <source>
        <dbReference type="Pfam" id="PF13592"/>
    </source>
</evidence>
<proteinExistence type="predicted"/>
<accession>A0A6J4QJQ8</accession>
<name>A0A6J4QJQ8_9ACTN</name>
<dbReference type="SUPFAM" id="SSF46689">
    <property type="entry name" value="Homeodomain-like"/>
    <property type="match status" value="1"/>
</dbReference>
<dbReference type="InterPro" id="IPR009057">
    <property type="entry name" value="Homeodomain-like_sf"/>
</dbReference>